<evidence type="ECO:0000256" key="2">
    <source>
        <dbReference type="ARBA" id="ARBA00004651"/>
    </source>
</evidence>
<evidence type="ECO:0000256" key="6">
    <source>
        <dbReference type="ARBA" id="ARBA00022679"/>
    </source>
</evidence>
<evidence type="ECO:0000256" key="9">
    <source>
        <dbReference type="ARBA" id="ARBA00022777"/>
    </source>
</evidence>
<dbReference type="InterPro" id="IPR003594">
    <property type="entry name" value="HATPase_dom"/>
</dbReference>
<organism evidence="17 20">
    <name type="scientific">Methylopila capsulata</name>
    <dbReference type="NCBI Taxonomy" id="61654"/>
    <lineage>
        <taxon>Bacteria</taxon>
        <taxon>Pseudomonadati</taxon>
        <taxon>Pseudomonadota</taxon>
        <taxon>Alphaproteobacteria</taxon>
        <taxon>Hyphomicrobiales</taxon>
        <taxon>Methylopilaceae</taxon>
        <taxon>Methylopila</taxon>
    </lineage>
</organism>
<dbReference type="Proteomes" id="UP001143400">
    <property type="component" value="Unassembled WGS sequence"/>
</dbReference>
<evidence type="ECO:0000256" key="4">
    <source>
        <dbReference type="ARBA" id="ARBA00022475"/>
    </source>
</evidence>
<dbReference type="PRINTS" id="PR00344">
    <property type="entry name" value="BCTRLSENSOR"/>
</dbReference>
<dbReference type="PROSITE" id="PS50885">
    <property type="entry name" value="HAMP"/>
    <property type="match status" value="1"/>
</dbReference>
<reference evidence="17" key="1">
    <citation type="journal article" date="2014" name="Int. J. Syst. Evol. Microbiol.">
        <title>Complete genome sequence of Corynebacterium casei LMG S-19264T (=DSM 44701T), isolated from a smear-ripened cheese.</title>
        <authorList>
            <consortium name="US DOE Joint Genome Institute (JGI-PGF)"/>
            <person name="Walter F."/>
            <person name="Albersmeier A."/>
            <person name="Kalinowski J."/>
            <person name="Ruckert C."/>
        </authorList>
    </citation>
    <scope>NUCLEOTIDE SEQUENCE</scope>
    <source>
        <strain evidence="17">VKM B-1606</strain>
    </source>
</reference>
<dbReference type="EMBL" id="JAFBCY010000003">
    <property type="protein sequence ID" value="MBM7852446.1"/>
    <property type="molecule type" value="Genomic_DNA"/>
</dbReference>
<dbReference type="Pfam" id="PF00512">
    <property type="entry name" value="HisKA"/>
    <property type="match status" value="1"/>
</dbReference>
<keyword evidence="12" id="KW-0902">Two-component regulatory system</keyword>
<dbReference type="Pfam" id="PF00672">
    <property type="entry name" value="HAMP"/>
    <property type="match status" value="1"/>
</dbReference>
<dbReference type="Gene3D" id="1.10.287.130">
    <property type="match status" value="1"/>
</dbReference>
<evidence type="ECO:0000256" key="7">
    <source>
        <dbReference type="ARBA" id="ARBA00022692"/>
    </source>
</evidence>
<dbReference type="PANTHER" id="PTHR45528:SF1">
    <property type="entry name" value="SENSOR HISTIDINE KINASE CPXA"/>
    <property type="match status" value="1"/>
</dbReference>
<evidence type="ECO:0000313" key="20">
    <source>
        <dbReference type="Proteomes" id="UP001143400"/>
    </source>
</evidence>
<dbReference type="SMART" id="SM00388">
    <property type="entry name" value="HisKA"/>
    <property type="match status" value="1"/>
</dbReference>
<accession>A0A9W6IWW6</accession>
<evidence type="ECO:0000256" key="11">
    <source>
        <dbReference type="ARBA" id="ARBA00022989"/>
    </source>
</evidence>
<evidence type="ECO:0000256" key="14">
    <source>
        <dbReference type="SAM" id="Phobius"/>
    </source>
</evidence>
<evidence type="ECO:0000256" key="1">
    <source>
        <dbReference type="ARBA" id="ARBA00000085"/>
    </source>
</evidence>
<dbReference type="PANTHER" id="PTHR45528">
    <property type="entry name" value="SENSOR HISTIDINE KINASE CPXA"/>
    <property type="match status" value="1"/>
</dbReference>
<reference evidence="17" key="3">
    <citation type="submission" date="2023-01" db="EMBL/GenBank/DDBJ databases">
        <authorList>
            <person name="Sun Q."/>
            <person name="Evtushenko L."/>
        </authorList>
    </citation>
    <scope>NUCLEOTIDE SEQUENCE</scope>
    <source>
        <strain evidence="17">VKM B-1606</strain>
    </source>
</reference>
<dbReference type="RefSeq" id="WP_204950836.1">
    <property type="nucleotide sequence ID" value="NZ_BSFF01000003.1"/>
</dbReference>
<keyword evidence="13 14" id="KW-0472">Membrane</keyword>
<dbReference type="SMART" id="SM00387">
    <property type="entry name" value="HATPase_c"/>
    <property type="match status" value="1"/>
</dbReference>
<evidence type="ECO:0000259" key="16">
    <source>
        <dbReference type="PROSITE" id="PS50885"/>
    </source>
</evidence>
<keyword evidence="7 14" id="KW-0812">Transmembrane</keyword>
<dbReference type="CDD" id="cd00082">
    <property type="entry name" value="HisKA"/>
    <property type="match status" value="1"/>
</dbReference>
<evidence type="ECO:0000313" key="17">
    <source>
        <dbReference type="EMBL" id="GLK56655.1"/>
    </source>
</evidence>
<dbReference type="PROSITE" id="PS50109">
    <property type="entry name" value="HIS_KIN"/>
    <property type="match status" value="1"/>
</dbReference>
<protein>
    <recommendedName>
        <fullName evidence="3">histidine kinase</fullName>
        <ecNumber evidence="3">2.7.13.3</ecNumber>
    </recommendedName>
</protein>
<name>A0A9W6IWW6_9HYPH</name>
<evidence type="ECO:0000256" key="13">
    <source>
        <dbReference type="ARBA" id="ARBA00023136"/>
    </source>
</evidence>
<dbReference type="InterPro" id="IPR050398">
    <property type="entry name" value="HssS/ArlS-like"/>
</dbReference>
<dbReference type="Pfam" id="PF02518">
    <property type="entry name" value="HATPase_c"/>
    <property type="match status" value="1"/>
</dbReference>
<dbReference type="GO" id="GO:0005524">
    <property type="term" value="F:ATP binding"/>
    <property type="evidence" value="ECO:0007669"/>
    <property type="project" value="UniProtKB-KW"/>
</dbReference>
<dbReference type="Proteomes" id="UP000758856">
    <property type="component" value="Unassembled WGS sequence"/>
</dbReference>
<dbReference type="InterPro" id="IPR003660">
    <property type="entry name" value="HAMP_dom"/>
</dbReference>
<evidence type="ECO:0000313" key="18">
    <source>
        <dbReference type="EMBL" id="MBM7852446.1"/>
    </source>
</evidence>
<sequence>MRRLFWKFFFTIWICITASIVVLFAFNTVFQISPFLREVERGRREFALDAAARLLERDGRGAADAFVALAAQMPNPVALTIAPSGVADACATAKPDERAVVRGGACHRISARWDVPDVVAEIWPKLLPWLSALLAAAAAAYGLARHLIRPVVDIRVGLNALAHGRFDVRIADKMGGRRDEVSELAHDLDASAARLEDFQRTQRRLFHDVSHELRSPLSRLQAAMGVLQQNPGKLGSMMDRMGREVDRIDSLVGEILTLARLSDGSKSAIARQRIDVLDLINDIVADAVFEAESRGVRVSHDGAPSFVAEVNGELIYRAIENVIRNAIKYTSDGSRVMVRSEVAGDTLLIRVTDEGRGVKPSELQRIFQPFSRGAEADAEGFGLGLAIAKQAIERHGGRADAAVADAGGLTVTLSIPRNEAARNGA</sequence>
<keyword evidence="10" id="KW-0067">ATP-binding</keyword>
<keyword evidence="11 14" id="KW-1133">Transmembrane helix</keyword>
<keyword evidence="19" id="KW-1185">Reference proteome</keyword>
<proteinExistence type="predicted"/>
<feature type="transmembrane region" description="Helical" evidence="14">
    <location>
        <begin position="7"/>
        <end position="26"/>
    </location>
</feature>
<reference evidence="18 19" key="2">
    <citation type="submission" date="2021-01" db="EMBL/GenBank/DDBJ databases">
        <title>Genomic Encyclopedia of Type Strains, Phase IV (KMG-IV): sequencing the most valuable type-strain genomes for metagenomic binning, comparative biology and taxonomic classification.</title>
        <authorList>
            <person name="Goeker M."/>
        </authorList>
    </citation>
    <scope>NUCLEOTIDE SEQUENCE [LARGE SCALE GENOMIC DNA]</scope>
    <source>
        <strain evidence="18 19">DSM 6130</strain>
    </source>
</reference>
<comment type="catalytic activity">
    <reaction evidence="1">
        <text>ATP + protein L-histidine = ADP + protein N-phospho-L-histidine.</text>
        <dbReference type="EC" id="2.7.13.3"/>
    </reaction>
</comment>
<feature type="domain" description="HAMP" evidence="16">
    <location>
        <begin position="145"/>
        <end position="200"/>
    </location>
</feature>
<keyword evidence="8" id="KW-0547">Nucleotide-binding</keyword>
<dbReference type="Gene3D" id="3.30.565.10">
    <property type="entry name" value="Histidine kinase-like ATPase, C-terminal domain"/>
    <property type="match status" value="1"/>
</dbReference>
<keyword evidence="5" id="KW-0597">Phosphoprotein</keyword>
<dbReference type="EMBL" id="BSFF01000003">
    <property type="protein sequence ID" value="GLK56655.1"/>
    <property type="molecule type" value="Genomic_DNA"/>
</dbReference>
<dbReference type="SUPFAM" id="SSF55874">
    <property type="entry name" value="ATPase domain of HSP90 chaperone/DNA topoisomerase II/histidine kinase"/>
    <property type="match status" value="1"/>
</dbReference>
<keyword evidence="6" id="KW-0808">Transferase</keyword>
<dbReference type="SMART" id="SM00304">
    <property type="entry name" value="HAMP"/>
    <property type="match status" value="1"/>
</dbReference>
<comment type="subcellular location">
    <subcellularLocation>
        <location evidence="2">Cell membrane</location>
        <topology evidence="2">Multi-pass membrane protein</topology>
    </subcellularLocation>
</comment>
<feature type="domain" description="Histidine kinase" evidence="15">
    <location>
        <begin position="208"/>
        <end position="419"/>
    </location>
</feature>
<dbReference type="AlphaFoldDB" id="A0A9W6IWW6"/>
<dbReference type="EC" id="2.7.13.3" evidence="3"/>
<dbReference type="CDD" id="cd06225">
    <property type="entry name" value="HAMP"/>
    <property type="match status" value="1"/>
</dbReference>
<evidence type="ECO:0000256" key="5">
    <source>
        <dbReference type="ARBA" id="ARBA00022553"/>
    </source>
</evidence>
<keyword evidence="9 17" id="KW-0418">Kinase</keyword>
<dbReference type="GO" id="GO:0005886">
    <property type="term" value="C:plasma membrane"/>
    <property type="evidence" value="ECO:0007669"/>
    <property type="project" value="UniProtKB-SubCell"/>
</dbReference>
<dbReference type="InterPro" id="IPR003661">
    <property type="entry name" value="HisK_dim/P_dom"/>
</dbReference>
<dbReference type="Gene3D" id="6.10.340.10">
    <property type="match status" value="1"/>
</dbReference>
<dbReference type="InterPro" id="IPR004358">
    <property type="entry name" value="Sig_transdc_His_kin-like_C"/>
</dbReference>
<dbReference type="GO" id="GO:0000155">
    <property type="term" value="F:phosphorelay sensor kinase activity"/>
    <property type="evidence" value="ECO:0007669"/>
    <property type="project" value="InterPro"/>
</dbReference>
<keyword evidence="4" id="KW-1003">Cell membrane</keyword>
<evidence type="ECO:0000313" key="19">
    <source>
        <dbReference type="Proteomes" id="UP000758856"/>
    </source>
</evidence>
<evidence type="ECO:0000256" key="3">
    <source>
        <dbReference type="ARBA" id="ARBA00012438"/>
    </source>
</evidence>
<dbReference type="InterPro" id="IPR036097">
    <property type="entry name" value="HisK_dim/P_sf"/>
</dbReference>
<dbReference type="InterPro" id="IPR036890">
    <property type="entry name" value="HATPase_C_sf"/>
</dbReference>
<gene>
    <name evidence="17" type="primary">cpxA</name>
    <name evidence="17" type="ORF">GCM10008170_26740</name>
    <name evidence="18" type="ORF">JOD31_002688</name>
</gene>
<evidence type="ECO:0000256" key="8">
    <source>
        <dbReference type="ARBA" id="ARBA00022741"/>
    </source>
</evidence>
<dbReference type="InterPro" id="IPR005467">
    <property type="entry name" value="His_kinase_dom"/>
</dbReference>
<evidence type="ECO:0000259" key="15">
    <source>
        <dbReference type="PROSITE" id="PS50109"/>
    </source>
</evidence>
<evidence type="ECO:0000256" key="10">
    <source>
        <dbReference type="ARBA" id="ARBA00022840"/>
    </source>
</evidence>
<dbReference type="SUPFAM" id="SSF47384">
    <property type="entry name" value="Homodimeric domain of signal transducing histidine kinase"/>
    <property type="match status" value="1"/>
</dbReference>
<evidence type="ECO:0000256" key="12">
    <source>
        <dbReference type="ARBA" id="ARBA00023012"/>
    </source>
</evidence>
<comment type="caution">
    <text evidence="17">The sequence shown here is derived from an EMBL/GenBank/DDBJ whole genome shotgun (WGS) entry which is preliminary data.</text>
</comment>